<dbReference type="AlphaFoldDB" id="A0AAD4QA21"/>
<proteinExistence type="predicted"/>
<evidence type="ECO:0000313" key="4">
    <source>
        <dbReference type="Proteomes" id="UP001201163"/>
    </source>
</evidence>
<comment type="caution">
    <text evidence="3">The sequence shown here is derived from an EMBL/GenBank/DDBJ whole genome shotgun (WGS) entry which is preliminary data.</text>
</comment>
<dbReference type="EMBL" id="JAKELL010000032">
    <property type="protein sequence ID" value="KAH8990083.1"/>
    <property type="molecule type" value="Genomic_DNA"/>
</dbReference>
<evidence type="ECO:0000313" key="2">
    <source>
        <dbReference type="EMBL" id="KAH8980005.1"/>
    </source>
</evidence>
<protein>
    <recommendedName>
        <fullName evidence="1">Sm domain-containing protein</fullName>
    </recommendedName>
</protein>
<dbReference type="InterPro" id="IPR010920">
    <property type="entry name" value="LSM_dom_sf"/>
</dbReference>
<evidence type="ECO:0000313" key="3">
    <source>
        <dbReference type="EMBL" id="KAH8990083.1"/>
    </source>
</evidence>
<organism evidence="3 4">
    <name type="scientific">Lactarius akahatsu</name>
    <dbReference type="NCBI Taxonomy" id="416441"/>
    <lineage>
        <taxon>Eukaryota</taxon>
        <taxon>Fungi</taxon>
        <taxon>Dikarya</taxon>
        <taxon>Basidiomycota</taxon>
        <taxon>Agaricomycotina</taxon>
        <taxon>Agaricomycetes</taxon>
        <taxon>Russulales</taxon>
        <taxon>Russulaceae</taxon>
        <taxon>Lactarius</taxon>
    </lineage>
</organism>
<sequence>MRDTEAIQNLKSIFRGTLRIITDDSRAFIGTFVGTDKSLNILLLNTEEFRLGADANPAGRYVGQIMIPWRLIRSIGLQVAGEGDAVSYSEQPFIM</sequence>
<keyword evidence="4" id="KW-1185">Reference proteome</keyword>
<dbReference type="Proteomes" id="UP001201163">
    <property type="component" value="Unassembled WGS sequence"/>
</dbReference>
<dbReference type="Gene3D" id="2.30.30.100">
    <property type="match status" value="1"/>
</dbReference>
<feature type="domain" description="Sm" evidence="1">
    <location>
        <begin position="8"/>
        <end position="77"/>
    </location>
</feature>
<evidence type="ECO:0000259" key="1">
    <source>
        <dbReference type="SMART" id="SM00651"/>
    </source>
</evidence>
<dbReference type="SUPFAM" id="SSF50182">
    <property type="entry name" value="Sm-like ribonucleoproteins"/>
    <property type="match status" value="1"/>
</dbReference>
<dbReference type="EMBL" id="JAKELL010000148">
    <property type="protein sequence ID" value="KAH8980005.1"/>
    <property type="molecule type" value="Genomic_DNA"/>
</dbReference>
<dbReference type="GO" id="GO:0031417">
    <property type="term" value="C:NatC complex"/>
    <property type="evidence" value="ECO:0007669"/>
    <property type="project" value="InterPro"/>
</dbReference>
<dbReference type="Pfam" id="PF01423">
    <property type="entry name" value="LSM"/>
    <property type="match status" value="1"/>
</dbReference>
<accession>A0AAD4QA21</accession>
<dbReference type="CDD" id="cd06168">
    <property type="entry name" value="LSMD1"/>
    <property type="match status" value="1"/>
</dbReference>
<dbReference type="InterPro" id="IPR001163">
    <property type="entry name" value="Sm_dom_euk/arc"/>
</dbReference>
<dbReference type="SMART" id="SM00651">
    <property type="entry name" value="Sm"/>
    <property type="match status" value="1"/>
</dbReference>
<gene>
    <name evidence="3" type="ORF">EDB92DRAFT_1946800</name>
    <name evidence="2" type="ORF">EDB92DRAFT_1954403</name>
</gene>
<name>A0AAD4QA21_9AGAM</name>
<reference evidence="3" key="1">
    <citation type="submission" date="2022-01" db="EMBL/GenBank/DDBJ databases">
        <title>Comparative genomics reveals a dynamic genome evolution in the ectomycorrhizal milk-cap (Lactarius) mushrooms.</title>
        <authorList>
            <consortium name="DOE Joint Genome Institute"/>
            <person name="Lebreton A."/>
            <person name="Tang N."/>
            <person name="Kuo A."/>
            <person name="LaButti K."/>
            <person name="Drula E."/>
            <person name="Barry K."/>
            <person name="Clum A."/>
            <person name="Lipzen A."/>
            <person name="Mousain D."/>
            <person name="Ng V."/>
            <person name="Wang R."/>
            <person name="Wang X."/>
            <person name="Dai Y."/>
            <person name="Henrissat B."/>
            <person name="Grigoriev I.V."/>
            <person name="Guerin-Laguette A."/>
            <person name="Yu F."/>
            <person name="Martin F.M."/>
        </authorList>
    </citation>
    <scope>NUCLEOTIDE SEQUENCE</scope>
    <source>
        <strain evidence="3">QP</strain>
    </source>
</reference>
<dbReference type="InterPro" id="IPR034110">
    <property type="entry name" value="LSMD1_Sm"/>
</dbReference>